<protein>
    <recommendedName>
        <fullName evidence="3">Reverse transcriptase domain-containing protein</fullName>
    </recommendedName>
</protein>
<dbReference type="Proteomes" id="UP000541610">
    <property type="component" value="Unassembled WGS sequence"/>
</dbReference>
<accession>A0A7J6NZB4</accession>
<dbReference type="EMBL" id="JABANP010000152">
    <property type="protein sequence ID" value="KAF4688401.1"/>
    <property type="molecule type" value="Genomic_DNA"/>
</dbReference>
<dbReference type="AlphaFoldDB" id="A0A7J6NZB4"/>
<evidence type="ECO:0000313" key="1">
    <source>
        <dbReference type="EMBL" id="KAF4688401.1"/>
    </source>
</evidence>
<feature type="non-terminal residue" evidence="1">
    <location>
        <position position="1"/>
    </location>
</feature>
<evidence type="ECO:0000313" key="2">
    <source>
        <dbReference type="Proteomes" id="UP000541610"/>
    </source>
</evidence>
<organism evidence="1 2">
    <name type="scientific">Perkinsus olseni</name>
    <name type="common">Perkinsus atlanticus</name>
    <dbReference type="NCBI Taxonomy" id="32597"/>
    <lineage>
        <taxon>Eukaryota</taxon>
        <taxon>Sar</taxon>
        <taxon>Alveolata</taxon>
        <taxon>Perkinsozoa</taxon>
        <taxon>Perkinsea</taxon>
        <taxon>Perkinsida</taxon>
        <taxon>Perkinsidae</taxon>
        <taxon>Perkinsus</taxon>
    </lineage>
</organism>
<comment type="caution">
    <text evidence="1">The sequence shown here is derived from an EMBL/GenBank/DDBJ whole genome shotgun (WGS) entry which is preliminary data.</text>
</comment>
<sequence>LHYRFILVIQLVQHKFYVASASLIYPVILGRDILTALATASARGAERDAWKLLPKGWLLDEVVLDNNDIYIVAARPENETADESKHRFYVGINPSLVKWPSRAEQLGGLKPHPALKKADLKSSPVFTFIHLNRHLRKAFGRKSPFAQSLIAVLIEKARCFRRLVVNDVRDAYMHLWVLPSNRSLYTVNITPSTILPILMSSGAYLMDLPTRHVDANGEFQLNSFMDDLLLYSDLPRPRVEQDLRELCADYDLSLKPAKRQDITEGDARVLGLDFVNHGEMIATPQGKLDKLKQKVPCDSCSYSDLLSTLGVLEELPTTPPWVNALRHVVYYMFARVESIGYRLAQSCPGP</sequence>
<name>A0A7J6NZB4_PEROL</name>
<reference evidence="1 2" key="1">
    <citation type="submission" date="2020-04" db="EMBL/GenBank/DDBJ databases">
        <title>Perkinsus olseni comparative genomics.</title>
        <authorList>
            <person name="Bogema D.R."/>
        </authorList>
    </citation>
    <scope>NUCLEOTIDE SEQUENCE [LARGE SCALE GENOMIC DNA]</scope>
    <source>
        <strain evidence="1">00978-12</strain>
    </source>
</reference>
<gene>
    <name evidence="1" type="ORF">FOZ60_002801</name>
</gene>
<dbReference type="SUPFAM" id="SSF56672">
    <property type="entry name" value="DNA/RNA polymerases"/>
    <property type="match status" value="1"/>
</dbReference>
<dbReference type="OrthoDB" id="10526804at2759"/>
<dbReference type="InterPro" id="IPR043502">
    <property type="entry name" value="DNA/RNA_pol_sf"/>
</dbReference>
<proteinExistence type="predicted"/>
<evidence type="ECO:0008006" key="3">
    <source>
        <dbReference type="Google" id="ProtNLM"/>
    </source>
</evidence>